<dbReference type="Pfam" id="PF08376">
    <property type="entry name" value="NIT"/>
    <property type="match status" value="1"/>
</dbReference>
<dbReference type="Gene3D" id="3.30.565.10">
    <property type="entry name" value="Histidine kinase-like ATPase, C-terminal domain"/>
    <property type="match status" value="1"/>
</dbReference>
<dbReference type="InterPro" id="IPR003594">
    <property type="entry name" value="HATPase_dom"/>
</dbReference>
<evidence type="ECO:0000313" key="11">
    <source>
        <dbReference type="Proteomes" id="UP000657385"/>
    </source>
</evidence>
<evidence type="ECO:0000256" key="4">
    <source>
        <dbReference type="ARBA" id="ARBA00022679"/>
    </source>
</evidence>
<dbReference type="EC" id="2.7.13.3" evidence="2"/>
<dbReference type="RefSeq" id="WP_196195348.1">
    <property type="nucleotide sequence ID" value="NZ_JADPRT010000007.1"/>
</dbReference>
<name>A0A931B4L6_9ACTN</name>
<proteinExistence type="predicted"/>
<dbReference type="InterPro" id="IPR013587">
    <property type="entry name" value="Nitrate/nitrite_sensing"/>
</dbReference>
<sequence>MRFRRRSIRAKITALLLVPLTALTALWAYTSVQSVSQVWGLMRVSSDYQWFGTPADTLSRALQDERRAAVAYTAASLSADGRPTTPPAAELSALRQAEAATDAASAAFTRHANDRGHRSGLNAAELSTLGLIDTELKGLALERQAINGNYQGWYSVYAWYTVGQDPFFQFRLQLSDVSGGDLARTAQNLIEIVRAREYLSREDAIEVGAHFQGTLDDQQYQEMLSTGATQQLLLQVHTEELPSSIAALYTPYLSSSDYFELQALQSDAAQLGAAQALNRLSYQQWQQSVGVNLSRLSDIDQQAAQLAGQQATSYAMRVIWQDGIAGALGLLAVIATIVISLRIGRRLVRELVELRNGAFELAGVRLPSVMRRLHDGEKVDVAVEAPPLATPSGGRPSKGKHADGSHDELAQVGRAFNAVQRAAIEAAVEQAELRRGISAVFVNLARRSQALLHRQLSLLDEMERRAEDPGELDDLFKLDHLTTRMRRHAEGLIILSGAAPGRTWLRPVRVLDVVRAAVGEIEDYARVRVHRMPPVAVVGGAVSDLVHLLAELVENATVFSPPHTQVRIQGEEVANGFVLEIDDRGLGMGEEPLAAANDRLATGGDFDLGDTDRLGLFVVSRLAARHDVRVSLRRSPYGGTTAVVLLPHALLTPAPPRPGDADVSGVEATGEQVVVPQLTRVARELTPAGRTRPVLEGDRSGLDASDRPALGGPRPHGPESEDGDGVGLTAPRLPRRRRTDARREVVREAPREVRQDVRSETRSDLRHDVLDEDVLADEILLRSDTETAVAPALPRRVRQANLAPQLRSALEPDSASRPAAPAVDQVERTPEQARAVFASFQRGLARGRAAADPAPAPAPAPAPWRSASDSVLDAAPDSAPTPEGPTR</sequence>
<feature type="region of interest" description="Disordered" evidence="8">
    <location>
        <begin position="804"/>
        <end position="830"/>
    </location>
</feature>
<feature type="region of interest" description="Disordered" evidence="8">
    <location>
        <begin position="684"/>
        <end position="762"/>
    </location>
</feature>
<keyword evidence="7" id="KW-0472">Membrane</keyword>
<dbReference type="GO" id="GO:0005886">
    <property type="term" value="C:plasma membrane"/>
    <property type="evidence" value="ECO:0007669"/>
    <property type="project" value="TreeGrafter"/>
</dbReference>
<feature type="domain" description="Histidine kinase" evidence="9">
    <location>
        <begin position="545"/>
        <end position="650"/>
    </location>
</feature>
<keyword evidence="11" id="KW-1185">Reference proteome</keyword>
<feature type="region of interest" description="Disordered" evidence="8">
    <location>
        <begin position="384"/>
        <end position="406"/>
    </location>
</feature>
<reference evidence="10" key="1">
    <citation type="submission" date="2020-11" db="EMBL/GenBank/DDBJ databases">
        <title>Isolation and identification of active actinomycetes.</title>
        <authorList>
            <person name="Yu B."/>
        </authorList>
    </citation>
    <scope>NUCLEOTIDE SEQUENCE</scope>
    <source>
        <strain evidence="10">NEAU-YB345</strain>
    </source>
</reference>
<keyword evidence="5" id="KW-0812">Transmembrane</keyword>
<accession>A0A931B4L6</accession>
<dbReference type="InterPro" id="IPR036890">
    <property type="entry name" value="HATPase_C_sf"/>
</dbReference>
<dbReference type="GO" id="GO:0000160">
    <property type="term" value="P:phosphorelay signal transduction system"/>
    <property type="evidence" value="ECO:0007669"/>
    <property type="project" value="TreeGrafter"/>
</dbReference>
<keyword evidence="3" id="KW-0597">Phosphoprotein</keyword>
<dbReference type="PANTHER" id="PTHR45436">
    <property type="entry name" value="SENSOR HISTIDINE KINASE YKOH"/>
    <property type="match status" value="1"/>
</dbReference>
<dbReference type="EMBL" id="JADPRT010000007">
    <property type="protein sequence ID" value="MBF9070209.1"/>
    <property type="molecule type" value="Genomic_DNA"/>
</dbReference>
<dbReference type="InterPro" id="IPR050428">
    <property type="entry name" value="TCS_sensor_his_kinase"/>
</dbReference>
<dbReference type="Pfam" id="PF02518">
    <property type="entry name" value="HATPase_c"/>
    <property type="match status" value="1"/>
</dbReference>
<dbReference type="InterPro" id="IPR005467">
    <property type="entry name" value="His_kinase_dom"/>
</dbReference>
<gene>
    <name evidence="10" type="ORF">I2501_19470</name>
</gene>
<evidence type="ECO:0000313" key="10">
    <source>
        <dbReference type="EMBL" id="MBF9070209.1"/>
    </source>
</evidence>
<comment type="catalytic activity">
    <reaction evidence="1">
        <text>ATP + protein L-histidine = ADP + protein N-phospho-L-histidine.</text>
        <dbReference type="EC" id="2.7.13.3"/>
    </reaction>
</comment>
<evidence type="ECO:0000256" key="8">
    <source>
        <dbReference type="SAM" id="MobiDB-lite"/>
    </source>
</evidence>
<comment type="caution">
    <text evidence="10">The sequence shown here is derived from an EMBL/GenBank/DDBJ whole genome shotgun (WGS) entry which is preliminary data.</text>
</comment>
<dbReference type="SUPFAM" id="SSF55874">
    <property type="entry name" value="ATPase domain of HSP90 chaperone/DNA topoisomerase II/histidine kinase"/>
    <property type="match status" value="1"/>
</dbReference>
<feature type="compositionally biased region" description="Basic and acidic residues" evidence="8">
    <location>
        <begin position="693"/>
        <end position="706"/>
    </location>
</feature>
<keyword evidence="7" id="KW-1133">Transmembrane helix</keyword>
<organism evidence="10 11">
    <name type="scientific">Streptacidiphilus fuscans</name>
    <dbReference type="NCBI Taxonomy" id="2789292"/>
    <lineage>
        <taxon>Bacteria</taxon>
        <taxon>Bacillati</taxon>
        <taxon>Actinomycetota</taxon>
        <taxon>Actinomycetes</taxon>
        <taxon>Kitasatosporales</taxon>
        <taxon>Streptomycetaceae</taxon>
        <taxon>Streptacidiphilus</taxon>
    </lineage>
</organism>
<protein>
    <recommendedName>
        <fullName evidence="2">histidine kinase</fullName>
        <ecNumber evidence="2">2.7.13.3</ecNumber>
    </recommendedName>
</protein>
<dbReference type="PROSITE" id="PS50109">
    <property type="entry name" value="HIS_KIN"/>
    <property type="match status" value="1"/>
</dbReference>
<dbReference type="Proteomes" id="UP000657385">
    <property type="component" value="Unassembled WGS sequence"/>
</dbReference>
<keyword evidence="6 10" id="KW-0418">Kinase</keyword>
<evidence type="ECO:0000256" key="5">
    <source>
        <dbReference type="ARBA" id="ARBA00022692"/>
    </source>
</evidence>
<evidence type="ECO:0000256" key="3">
    <source>
        <dbReference type="ARBA" id="ARBA00022553"/>
    </source>
</evidence>
<feature type="region of interest" description="Disordered" evidence="8">
    <location>
        <begin position="845"/>
        <end position="887"/>
    </location>
</feature>
<evidence type="ECO:0000259" key="9">
    <source>
        <dbReference type="PROSITE" id="PS50109"/>
    </source>
</evidence>
<evidence type="ECO:0000256" key="1">
    <source>
        <dbReference type="ARBA" id="ARBA00000085"/>
    </source>
</evidence>
<dbReference type="PANTHER" id="PTHR45436:SF5">
    <property type="entry name" value="SENSOR HISTIDINE KINASE TRCS"/>
    <property type="match status" value="1"/>
</dbReference>
<dbReference type="SMART" id="SM00387">
    <property type="entry name" value="HATPase_c"/>
    <property type="match status" value="1"/>
</dbReference>
<dbReference type="GO" id="GO:0004673">
    <property type="term" value="F:protein histidine kinase activity"/>
    <property type="evidence" value="ECO:0007669"/>
    <property type="project" value="UniProtKB-EC"/>
</dbReference>
<evidence type="ECO:0000256" key="7">
    <source>
        <dbReference type="ARBA" id="ARBA00022989"/>
    </source>
</evidence>
<dbReference type="AlphaFoldDB" id="A0A931B4L6"/>
<keyword evidence="4" id="KW-0808">Transferase</keyword>
<feature type="compositionally biased region" description="Basic and acidic residues" evidence="8">
    <location>
        <begin position="741"/>
        <end position="762"/>
    </location>
</feature>
<evidence type="ECO:0000256" key="6">
    <source>
        <dbReference type="ARBA" id="ARBA00022777"/>
    </source>
</evidence>
<evidence type="ECO:0000256" key="2">
    <source>
        <dbReference type="ARBA" id="ARBA00012438"/>
    </source>
</evidence>